<evidence type="ECO:0000256" key="1">
    <source>
        <dbReference type="SAM" id="Phobius"/>
    </source>
</evidence>
<dbReference type="Proteomes" id="UP000216004">
    <property type="component" value="Unassembled WGS sequence"/>
</dbReference>
<protein>
    <recommendedName>
        <fullName evidence="5">Cell surface protein</fullName>
    </recommendedName>
</protein>
<gene>
    <name evidence="3" type="ORF">BOCO_0346</name>
</gene>
<dbReference type="EMBL" id="MWWS01000004">
    <property type="protein sequence ID" value="OZG49829.1"/>
    <property type="molecule type" value="Genomic_DNA"/>
</dbReference>
<keyword evidence="1" id="KW-0472">Membrane</keyword>
<name>A0A261ESJ3_9BIFI</name>
<keyword evidence="4" id="KW-1185">Reference proteome</keyword>
<sequence length="1837" mass="199357">MRQTLRKFGMALIAFIVGAATLIGGTVTAQAATNSGPGYWFNPFREGPVFAGKHGVGLGVLGMKDGLPVYCIESGIPAGSLDGNWQLADDMNSRIGATLVDRNKGDMSDMTQAAVQYAIHDHLDQGSSAWSVYKRQSLEGANMADVANRATQLWNDAAQNVPDSGAIDYRYTQAQREGDIRVFIKNSAGNYVQGIPWRIEVSGPVNVTGPTSGVTGQTETVIHWKATGNGDVRIRPFYKVSTAKKLASSSQDVFMAGDPLTKSGNEVQFRVQLSFQPTVSTQVSSKQLARGEPVKDKVTSGLSGDAPWVPGTSVPAHGYYFQSKAPIDSIPQTGGIENPENVDSYLARVKQRYGEPVATADTVFTGPNQTNEVTGQARGRQYVNPEDGLFGNWVWIIRKSDAGAAQGNIKADYIHTAGQVPESSVHHIQTSVWSEVAEPHAMTGADIRDVIHVTGLPKDLGDFKGGNGFGADERNATVQVWWSGATGADEGVKEADMRFMPSTPQAPTPDANHKLLQTLTYDLRKLIDLEGNTYHQRLDIRVAGGNAGSPLADGSHVSIPGTKTGYYTFVFSYPGCDRVAKYTSAYNDQFESTFVTKEKATIDLTSNTNPDSVLVGESFFDVAHIVGDLNITQGAYVTFDAYQPVVGKPDPSVGKILDQDKHVLSADQLTTLHQGHSVDVQSSSIQAQSSGTVYWQAALHDANGTIVATHELGIKSESTVIKGGGTISSIAQTQGAVGGPAWDIITVADKTNGVGRGNIPAGSIVRVSYYKHEGQAQPVKGQLVGTKEFPVDIAKLGARPGSYSFQANVGTYPAAGQYYWVHQLIGPDGAVIDEGHYGDDSERTPVQEYATDTAKKWLSTNDEQYSTKTIETYDALTQKYYAQWGSDMESKTREGQTMPGTQAQFSIWSHTGDVTQDAKIVDGKPIDLPKVPTNKQEHFEQKIRSETFSLPSSITPGTYYYRARVTNSVDAQHLRDIGVASDGLVWEAPQRVERESFDVIRVTSRASETAWTTDQQHVEEQLIVDGNLPADSKYEVELWSRDANGIAVKKISSTGVQPIPAAITGHGVIPVSMNAPTEPGGYQFRHKIWTPDQQGGPVEASTAGIILPPDWAPAPDKHAGYQHSELIANTDHDASEQFEMIRITTDVTGMTGIHTTANGEHYLNVTKGAQTNDHAKIEGHVPAGYKLGFRLYKQAPGDDPTQDKQIASIAATDVAEATTVLQSALTDITDPGDYYWQYVFTKADGKPWSPDGEREVVSDKRIKAESFHAVRVTTATYQWSSKHGKATDTAIIDGCLPVDATIGFELHEYESKTQAGSLSPVKLSDLGYKPCTNGDSTQQVVSREVSVPQAIDYYWVEHVRLPGDDTDFHRGDERVPHESTRAIDATTQVTPQIMLGMAIHDDTDLQHIQYAQDEDIRDDLKPSLKASWELWKQDTTSDDSAKDKLVTTIDKEGVPLSDGQANASSSDIIPTDVGMYYWRIRISGPDGKLIKYGSARDLAETFRVITAVSHTQRLIQSGTPATDQVTITGPVAPGTMVSWKAWRQQPGDGSADEQVLDYYDPAHGAAIVEGAQARGALTTGKTVITTPHAYKETKPGDSIYWQFSITSPRRDDKNMLMTPTLGKDGAYTTHHLTQACPTTLQAPLPGQQEEASTPDSKSCVLQPLFTDKARVEDETFNVIKVTTKTKGEAMVGDMIHDTALIEGTVPSSTKYCIAFEYWKQDKGSDVSLDKLETTTDCVPVPAGAHEVQGPEHKAVHAGLHYYRERLLPSEHRDGPPIVYGQPRVPGESVNVKQPPLPVTGTRLAGILVVAVLMVLVLIGIHANAKRSNRIAHHRKQA</sequence>
<keyword evidence="1" id="KW-1133">Transmembrane helix</keyword>
<reference evidence="3 4" key="1">
    <citation type="journal article" date="2017" name="BMC Genomics">
        <title>Comparative genomic and phylogenomic analyses of the Bifidobacteriaceae family.</title>
        <authorList>
            <person name="Lugli G.A."/>
            <person name="Milani C."/>
            <person name="Turroni F."/>
            <person name="Duranti S."/>
            <person name="Mancabelli L."/>
            <person name="Mangifesta M."/>
            <person name="Ferrario C."/>
            <person name="Modesto M."/>
            <person name="Mattarelli P."/>
            <person name="Jiri K."/>
            <person name="van Sinderen D."/>
            <person name="Ventura M."/>
        </authorList>
    </citation>
    <scope>NUCLEOTIDE SEQUENCE [LARGE SCALE GENOMIC DNA]</scope>
    <source>
        <strain evidence="3 4">DSM 22924</strain>
    </source>
</reference>
<dbReference type="RefSeq" id="WP_094722397.1">
    <property type="nucleotide sequence ID" value="NZ_MWWS01000004.1"/>
</dbReference>
<feature type="signal peptide" evidence="2">
    <location>
        <begin position="1"/>
        <end position="31"/>
    </location>
</feature>
<feature type="chain" id="PRO_5012876140" description="Cell surface protein" evidence="2">
    <location>
        <begin position="32"/>
        <end position="1837"/>
    </location>
</feature>
<keyword evidence="1" id="KW-0812">Transmembrane</keyword>
<keyword evidence="2" id="KW-0732">Signal</keyword>
<evidence type="ECO:0000256" key="2">
    <source>
        <dbReference type="SAM" id="SignalP"/>
    </source>
</evidence>
<dbReference type="OrthoDB" id="3242564at2"/>
<accession>A0A261ESJ3</accession>
<comment type="caution">
    <text evidence="3">The sequence shown here is derived from an EMBL/GenBank/DDBJ whole genome shotgun (WGS) entry which is preliminary data.</text>
</comment>
<organism evidence="3 4">
    <name type="scientific">Bombiscardovia coagulans</name>
    <dbReference type="NCBI Taxonomy" id="686666"/>
    <lineage>
        <taxon>Bacteria</taxon>
        <taxon>Bacillati</taxon>
        <taxon>Actinomycetota</taxon>
        <taxon>Actinomycetes</taxon>
        <taxon>Bifidobacteriales</taxon>
        <taxon>Bifidobacteriaceae</taxon>
        <taxon>Bombiscardovia</taxon>
    </lineage>
</organism>
<evidence type="ECO:0000313" key="4">
    <source>
        <dbReference type="Proteomes" id="UP000216004"/>
    </source>
</evidence>
<evidence type="ECO:0008006" key="5">
    <source>
        <dbReference type="Google" id="ProtNLM"/>
    </source>
</evidence>
<evidence type="ECO:0000313" key="3">
    <source>
        <dbReference type="EMBL" id="OZG49829.1"/>
    </source>
</evidence>
<feature type="transmembrane region" description="Helical" evidence="1">
    <location>
        <begin position="1803"/>
        <end position="1824"/>
    </location>
</feature>
<proteinExistence type="predicted"/>